<evidence type="ECO:0000256" key="5">
    <source>
        <dbReference type="ARBA" id="ARBA00022989"/>
    </source>
</evidence>
<dbReference type="SMART" id="SM00382">
    <property type="entry name" value="AAA"/>
    <property type="match status" value="1"/>
</dbReference>
<evidence type="ECO:0000256" key="1">
    <source>
        <dbReference type="ARBA" id="ARBA00004651"/>
    </source>
</evidence>
<dbReference type="PANTHER" id="PTHR24221">
    <property type="entry name" value="ATP-BINDING CASSETTE SUB-FAMILY B"/>
    <property type="match status" value="1"/>
</dbReference>
<keyword evidence="3" id="KW-0547">Nucleotide-binding</keyword>
<proteinExistence type="predicted"/>
<comment type="subcellular location">
    <subcellularLocation>
        <location evidence="1">Cell membrane</location>
        <topology evidence="1">Multi-pass membrane protein</topology>
    </subcellularLocation>
</comment>
<keyword evidence="2 7" id="KW-0812">Transmembrane</keyword>
<dbReference type="Proteomes" id="UP001164761">
    <property type="component" value="Chromosome"/>
</dbReference>
<evidence type="ECO:0000259" key="9">
    <source>
        <dbReference type="PROSITE" id="PS50929"/>
    </source>
</evidence>
<evidence type="ECO:0000259" key="8">
    <source>
        <dbReference type="PROSITE" id="PS50893"/>
    </source>
</evidence>
<keyword evidence="11" id="KW-1185">Reference proteome</keyword>
<gene>
    <name evidence="10" type="ORF">NZD89_15320</name>
</gene>
<evidence type="ECO:0000313" key="11">
    <source>
        <dbReference type="Proteomes" id="UP001164761"/>
    </source>
</evidence>
<feature type="transmembrane region" description="Helical" evidence="7">
    <location>
        <begin position="74"/>
        <end position="91"/>
    </location>
</feature>
<accession>A0ABY6ZAL1</accession>
<evidence type="ECO:0000256" key="3">
    <source>
        <dbReference type="ARBA" id="ARBA00022741"/>
    </source>
</evidence>
<dbReference type="InterPro" id="IPR039421">
    <property type="entry name" value="Type_1_exporter"/>
</dbReference>
<keyword evidence="5 7" id="KW-1133">Transmembrane helix</keyword>
<dbReference type="InterPro" id="IPR036640">
    <property type="entry name" value="ABC1_TM_sf"/>
</dbReference>
<dbReference type="SUPFAM" id="SSF90123">
    <property type="entry name" value="ABC transporter transmembrane region"/>
    <property type="match status" value="1"/>
</dbReference>
<dbReference type="PROSITE" id="PS50893">
    <property type="entry name" value="ABC_TRANSPORTER_2"/>
    <property type="match status" value="1"/>
</dbReference>
<protein>
    <submittedName>
        <fullName evidence="10">ABC transporter ATP-binding protein/permease</fullName>
    </submittedName>
</protein>
<dbReference type="EMBL" id="CP104067">
    <property type="protein sequence ID" value="WAH39775.1"/>
    <property type="molecule type" value="Genomic_DNA"/>
</dbReference>
<feature type="transmembrane region" description="Helical" evidence="7">
    <location>
        <begin position="269"/>
        <end position="294"/>
    </location>
</feature>
<evidence type="ECO:0000256" key="2">
    <source>
        <dbReference type="ARBA" id="ARBA00022692"/>
    </source>
</evidence>
<organism evidence="10 11">
    <name type="scientific">Alicyclobacillus fastidiosus</name>
    <dbReference type="NCBI Taxonomy" id="392011"/>
    <lineage>
        <taxon>Bacteria</taxon>
        <taxon>Bacillati</taxon>
        <taxon>Bacillota</taxon>
        <taxon>Bacilli</taxon>
        <taxon>Bacillales</taxon>
        <taxon>Alicyclobacillaceae</taxon>
        <taxon>Alicyclobacillus</taxon>
    </lineage>
</organism>
<sequence>MKAKERFMNSLQMLSGIGLLCTYIWNSGKFSSVGLAANTILSGLLPALDIWVLGQMVNAVANWVAGHSATSHPAVSFFHAFLPWLVVLILLRMLKQSLSSLGDFLESYLQEQLTYHLETDLLVKAARMSLAHFEDGEFHDQLTRAKNGMGLGLVNLFYMVRTQVQTLVTVGGLIAVTVKGYWLIPILVICSSLPTLRLQTKFNINRYEMYFGHTPKNRLMQYLVQVLIERDAAKEVRLFGLGLYLSNRWRALYEEVRKETVHQASKHRLILFAVGLIPAVAFGSSLALVIWTVVDKRLVVGAAVAVVYAVQQLQQQVESSIRNAGHLHDLYMRFWGDTMTFLRIPEQPWERSEPTTATERESIPHVPIALNERWSRTMYPEPKTIVAERVTFSYPGSSTPAVQDVTFTVKPGEKIALLGENGAGKSTLVKLLLGLYEPMAGVIQYGDVDIRAIHPDALWNHVSTVFQDFSQFHLSAQENIGFGQLSRMNSLVAVKEAAVGGGAADFIEAWEDKYETLLGPTFGGRDLSGGQWQKIATSRGFMRQPYFLILDEPTAALDPIAEMEVYRRFQEMAGDRTALLISHRIGFARLADRILVMKEGRLIESGTHQELIQTRGEYYKLLEIQSQWYK</sequence>
<feature type="domain" description="ABC transmembrane type-1" evidence="9">
    <location>
        <begin position="39"/>
        <end position="329"/>
    </location>
</feature>
<name>A0ABY6ZAL1_9BACL</name>
<dbReference type="SUPFAM" id="SSF52540">
    <property type="entry name" value="P-loop containing nucleoside triphosphate hydrolases"/>
    <property type="match status" value="1"/>
</dbReference>
<dbReference type="GO" id="GO:0005524">
    <property type="term" value="F:ATP binding"/>
    <property type="evidence" value="ECO:0007669"/>
    <property type="project" value="UniProtKB-KW"/>
</dbReference>
<evidence type="ECO:0000256" key="4">
    <source>
        <dbReference type="ARBA" id="ARBA00022840"/>
    </source>
</evidence>
<reference evidence="10" key="1">
    <citation type="submission" date="2022-08" db="EMBL/GenBank/DDBJ databases">
        <title>Alicyclobacillus fastidiosus DSM 17978, complete genome.</title>
        <authorList>
            <person name="Wang Q."/>
            <person name="Cai R."/>
            <person name="Wang Z."/>
        </authorList>
    </citation>
    <scope>NUCLEOTIDE SEQUENCE</scope>
    <source>
        <strain evidence="10">DSM 17978</strain>
    </source>
</reference>
<dbReference type="Pfam" id="PF00005">
    <property type="entry name" value="ABC_tran"/>
    <property type="match status" value="1"/>
</dbReference>
<dbReference type="InterPro" id="IPR003439">
    <property type="entry name" value="ABC_transporter-like_ATP-bd"/>
</dbReference>
<dbReference type="PROSITE" id="PS50929">
    <property type="entry name" value="ABC_TM1F"/>
    <property type="match status" value="1"/>
</dbReference>
<keyword evidence="4 10" id="KW-0067">ATP-binding</keyword>
<dbReference type="PANTHER" id="PTHR24221:SF646">
    <property type="entry name" value="HAEMOLYSIN SECRETION ATP-BINDING PROTEIN"/>
    <property type="match status" value="1"/>
</dbReference>
<feature type="domain" description="ABC transporter" evidence="8">
    <location>
        <begin position="385"/>
        <end position="624"/>
    </location>
</feature>
<dbReference type="Gene3D" id="1.20.1560.10">
    <property type="entry name" value="ABC transporter type 1, transmembrane domain"/>
    <property type="match status" value="1"/>
</dbReference>
<evidence type="ECO:0000256" key="7">
    <source>
        <dbReference type="SAM" id="Phobius"/>
    </source>
</evidence>
<dbReference type="InterPro" id="IPR003593">
    <property type="entry name" value="AAA+_ATPase"/>
</dbReference>
<dbReference type="Gene3D" id="3.40.50.300">
    <property type="entry name" value="P-loop containing nucleotide triphosphate hydrolases"/>
    <property type="match status" value="1"/>
</dbReference>
<dbReference type="RefSeq" id="WP_268003672.1">
    <property type="nucleotide sequence ID" value="NZ_BSUT01000001.1"/>
</dbReference>
<feature type="transmembrane region" description="Helical" evidence="7">
    <location>
        <begin position="33"/>
        <end position="54"/>
    </location>
</feature>
<dbReference type="InterPro" id="IPR027417">
    <property type="entry name" value="P-loop_NTPase"/>
</dbReference>
<dbReference type="InterPro" id="IPR011527">
    <property type="entry name" value="ABC1_TM_dom"/>
</dbReference>
<evidence type="ECO:0000313" key="10">
    <source>
        <dbReference type="EMBL" id="WAH39775.1"/>
    </source>
</evidence>
<keyword evidence="6 7" id="KW-0472">Membrane</keyword>
<evidence type="ECO:0000256" key="6">
    <source>
        <dbReference type="ARBA" id="ARBA00023136"/>
    </source>
</evidence>